<proteinExistence type="predicted"/>
<accession>A0A1R3GYH0</accession>
<dbReference type="EMBL" id="AWUE01021194">
    <property type="protein sequence ID" value="OMO63066.1"/>
    <property type="molecule type" value="Genomic_DNA"/>
</dbReference>
<name>A0A1R3GYH0_9ROSI</name>
<sequence>MVDSVSRDVGHRQNNDKEYIDGTVVFDEIRNRKGKWVAGESSKSISEKEEFNMSKPIGSQVSYSHYDESKRVVAEEKVIFDEKNGIDEDNRLGRETTIGFLLKEIYKDRGNDEEVCAKEVGTTTVADTRIDEKRGCKMLFEVVNKKLIVCTQKSDVDKSADVSYFVEFSPEDEIDTYEILGGKCCRTNAEWRVGKTFQGVPKFTT</sequence>
<keyword evidence="2" id="KW-1185">Reference proteome</keyword>
<evidence type="ECO:0000313" key="1">
    <source>
        <dbReference type="EMBL" id="OMO63066.1"/>
    </source>
</evidence>
<comment type="caution">
    <text evidence="1">The sequence shown here is derived from an EMBL/GenBank/DDBJ whole genome shotgun (WGS) entry which is preliminary data.</text>
</comment>
<reference evidence="2" key="1">
    <citation type="submission" date="2013-09" db="EMBL/GenBank/DDBJ databases">
        <title>Corchorus olitorius genome sequencing.</title>
        <authorList>
            <person name="Alam M."/>
            <person name="Haque M.S."/>
            <person name="Islam M.S."/>
            <person name="Emdad E.M."/>
            <person name="Islam M.M."/>
            <person name="Ahmed B."/>
            <person name="Halim A."/>
            <person name="Hossen Q.M.M."/>
            <person name="Hossain M.Z."/>
            <person name="Ahmed R."/>
            <person name="Khan M.M."/>
            <person name="Islam R."/>
            <person name="Rashid M.M."/>
            <person name="Khan S.A."/>
            <person name="Rahman M.S."/>
            <person name="Alam M."/>
            <person name="Yahiya A.S."/>
            <person name="Khan M.S."/>
            <person name="Azam M.S."/>
            <person name="Haque T."/>
            <person name="Lashkar M.Z.H."/>
            <person name="Akhand A.I."/>
            <person name="Morshed G."/>
            <person name="Roy S."/>
            <person name="Uddin K.S."/>
            <person name="Rabeya T."/>
            <person name="Hossain A.S."/>
            <person name="Chowdhury A."/>
            <person name="Snigdha A.R."/>
            <person name="Mortoza M.S."/>
            <person name="Matin S.A."/>
            <person name="Hoque S.M.E."/>
            <person name="Islam M.K."/>
            <person name="Roy D.K."/>
            <person name="Haider R."/>
            <person name="Moosa M.M."/>
            <person name="Elias S.M."/>
            <person name="Hasan A.M."/>
            <person name="Jahan S."/>
            <person name="Shafiuddin M."/>
            <person name="Mahmood N."/>
            <person name="Shommy N.S."/>
        </authorList>
    </citation>
    <scope>NUCLEOTIDE SEQUENCE [LARGE SCALE GENOMIC DNA]</scope>
    <source>
        <strain evidence="2">cv. O-4</strain>
    </source>
</reference>
<gene>
    <name evidence="1" type="ORF">COLO4_32740</name>
</gene>
<organism evidence="1 2">
    <name type="scientific">Corchorus olitorius</name>
    <dbReference type="NCBI Taxonomy" id="93759"/>
    <lineage>
        <taxon>Eukaryota</taxon>
        <taxon>Viridiplantae</taxon>
        <taxon>Streptophyta</taxon>
        <taxon>Embryophyta</taxon>
        <taxon>Tracheophyta</taxon>
        <taxon>Spermatophyta</taxon>
        <taxon>Magnoliopsida</taxon>
        <taxon>eudicotyledons</taxon>
        <taxon>Gunneridae</taxon>
        <taxon>Pentapetalae</taxon>
        <taxon>rosids</taxon>
        <taxon>malvids</taxon>
        <taxon>Malvales</taxon>
        <taxon>Malvaceae</taxon>
        <taxon>Grewioideae</taxon>
        <taxon>Apeibeae</taxon>
        <taxon>Corchorus</taxon>
    </lineage>
</organism>
<evidence type="ECO:0000313" key="2">
    <source>
        <dbReference type="Proteomes" id="UP000187203"/>
    </source>
</evidence>
<protein>
    <submittedName>
        <fullName evidence="1">Uncharacterized protein</fullName>
    </submittedName>
</protein>
<dbReference type="Proteomes" id="UP000187203">
    <property type="component" value="Unassembled WGS sequence"/>
</dbReference>
<dbReference type="AlphaFoldDB" id="A0A1R3GYH0"/>